<dbReference type="Proteomes" id="UP000199365">
    <property type="component" value="Unassembled WGS sequence"/>
</dbReference>
<sequence length="61" mass="7131">MNDRDWHIRMARTYLAEAARARHYGHWSWHTTLLLCAAGRRRQAAAIPTTPAQRELFGDVR</sequence>
<dbReference type="AlphaFoldDB" id="A0A1H1GVD8"/>
<proteinExistence type="predicted"/>
<reference evidence="2" key="1">
    <citation type="submission" date="2016-10" db="EMBL/GenBank/DDBJ databases">
        <authorList>
            <person name="Varghese N."/>
            <person name="Submissions S."/>
        </authorList>
    </citation>
    <scope>NUCLEOTIDE SEQUENCE [LARGE SCALE GENOMIC DNA]</scope>
    <source>
        <strain evidence="2">DUS833</strain>
    </source>
</reference>
<name>A0A1H1GVD8_9BURK</name>
<dbReference type="EMBL" id="FNKX01000001">
    <property type="protein sequence ID" value="SDR17182.1"/>
    <property type="molecule type" value="Genomic_DNA"/>
</dbReference>
<organism evidence="1 2">
    <name type="scientific">Paraburkholderia tuberum</name>
    <dbReference type="NCBI Taxonomy" id="157910"/>
    <lineage>
        <taxon>Bacteria</taxon>
        <taxon>Pseudomonadati</taxon>
        <taxon>Pseudomonadota</taxon>
        <taxon>Betaproteobacteria</taxon>
        <taxon>Burkholderiales</taxon>
        <taxon>Burkholderiaceae</taxon>
        <taxon>Paraburkholderia</taxon>
    </lineage>
</organism>
<gene>
    <name evidence="1" type="ORF">SAMN05445850_3109</name>
</gene>
<dbReference type="RefSeq" id="WP_090804413.1">
    <property type="nucleotide sequence ID" value="NZ_FNKX01000001.1"/>
</dbReference>
<accession>A0A1H1GVD8</accession>
<keyword evidence="2" id="KW-1185">Reference proteome</keyword>
<evidence type="ECO:0000313" key="1">
    <source>
        <dbReference type="EMBL" id="SDR17182.1"/>
    </source>
</evidence>
<protein>
    <submittedName>
        <fullName evidence="1">Uncharacterized protein</fullName>
    </submittedName>
</protein>
<dbReference type="STRING" id="157910.SAMN05445850_3109"/>
<evidence type="ECO:0000313" key="2">
    <source>
        <dbReference type="Proteomes" id="UP000199365"/>
    </source>
</evidence>